<evidence type="ECO:0000313" key="2">
    <source>
        <dbReference type="Proteomes" id="UP001380953"/>
    </source>
</evidence>
<dbReference type="Proteomes" id="UP001380953">
    <property type="component" value="Unassembled WGS sequence"/>
</dbReference>
<accession>A0ACC6PFI7</accession>
<dbReference type="EMBL" id="JBBKAR010000045">
    <property type="protein sequence ID" value="MEJ8305678.1"/>
    <property type="molecule type" value="Genomic_DNA"/>
</dbReference>
<keyword evidence="2" id="KW-1185">Reference proteome</keyword>
<reference evidence="1" key="1">
    <citation type="submission" date="2024-03" db="EMBL/GenBank/DDBJ databases">
        <title>Whole genome sequecning of epiphytes from Marcgravia umbellata leaves.</title>
        <authorList>
            <person name="Kumar G."/>
            <person name="Savka M.A."/>
        </authorList>
    </citation>
    <scope>NUCLEOTIDE SEQUENCE</scope>
    <source>
        <strain evidence="1">RIT_BL5</strain>
    </source>
</reference>
<organism evidence="1 2">
    <name type="scientific">Saccharibacillus sacchari</name>
    <dbReference type="NCBI Taxonomy" id="456493"/>
    <lineage>
        <taxon>Bacteria</taxon>
        <taxon>Bacillati</taxon>
        <taxon>Bacillota</taxon>
        <taxon>Bacilli</taxon>
        <taxon>Bacillales</taxon>
        <taxon>Paenibacillaceae</taxon>
        <taxon>Saccharibacillus</taxon>
    </lineage>
</organism>
<protein>
    <submittedName>
        <fullName evidence="1">Type 1 glutamine amidotransferase-like domain-containing protein</fullName>
    </submittedName>
</protein>
<evidence type="ECO:0000313" key="1">
    <source>
        <dbReference type="EMBL" id="MEJ8305678.1"/>
    </source>
</evidence>
<name>A0ACC6PFI7_9BACL</name>
<gene>
    <name evidence="1" type="ORF">WKI47_17350</name>
</gene>
<proteinExistence type="predicted"/>
<comment type="caution">
    <text evidence="1">The sequence shown here is derived from an EMBL/GenBank/DDBJ whole genome shotgun (WGS) entry which is preliminary data.</text>
</comment>
<sequence length="222" mass="24939">MSTRYYFSWFYGFLPEKLVRSLHEDIQGRKSLVLISAQPSDYAGDQVDYADISELTWLTQADLIFEECHFIDYRTQKEEAARLIAEASVVFLCGGDPVRQHDFLAEYDLPGAIQKSEAVIMAASAGSLNLSAAWLRTEDPEDEAAAQTLYEGIGLDRFAYETHAKRDHATFAQGYLFPLSEKIGIYAAEQESAIRVKNGKIDVLGSVYFISRSNIQKLSETL</sequence>